<keyword evidence="3" id="KW-1185">Reference proteome</keyword>
<name>A0A7W7IP80_9CAUL</name>
<evidence type="ECO:0000256" key="1">
    <source>
        <dbReference type="SAM" id="MobiDB-lite"/>
    </source>
</evidence>
<gene>
    <name evidence="2" type="ORF">HNP32_001717</name>
</gene>
<evidence type="ECO:0000313" key="3">
    <source>
        <dbReference type="Proteomes" id="UP000539957"/>
    </source>
</evidence>
<feature type="region of interest" description="Disordered" evidence="1">
    <location>
        <begin position="1"/>
        <end position="21"/>
    </location>
</feature>
<feature type="compositionally biased region" description="Polar residues" evidence="1">
    <location>
        <begin position="1"/>
        <end position="13"/>
    </location>
</feature>
<organism evidence="2 3">
    <name type="scientific">Brevundimonas bullata</name>
    <dbReference type="NCBI Taxonomy" id="13160"/>
    <lineage>
        <taxon>Bacteria</taxon>
        <taxon>Pseudomonadati</taxon>
        <taxon>Pseudomonadota</taxon>
        <taxon>Alphaproteobacteria</taxon>
        <taxon>Caulobacterales</taxon>
        <taxon>Caulobacteraceae</taxon>
        <taxon>Brevundimonas</taxon>
    </lineage>
</organism>
<dbReference type="RefSeq" id="WP_184268989.1">
    <property type="nucleotide sequence ID" value="NZ_JACHKY010000002.1"/>
</dbReference>
<feature type="compositionally biased region" description="Low complexity" evidence="1">
    <location>
        <begin position="59"/>
        <end position="69"/>
    </location>
</feature>
<comment type="caution">
    <text evidence="2">The sequence shown here is derived from an EMBL/GenBank/DDBJ whole genome shotgun (WGS) entry which is preliminary data.</text>
</comment>
<keyword evidence="2" id="KW-0238">DNA-binding</keyword>
<sequence length="138" mass="14597">MTRATNAGGSLSSMGHAPKSRRPIVDAPLIHRMKAKGLGAQHIAQQTGFSMEDVRRVLAPAPANDATPAAVPPTVQPERRPASGAAPRELTEADHRTLALVEKGEITQAAASAIMNCSTKTVRRCLERRADEAAERAA</sequence>
<dbReference type="Proteomes" id="UP000539957">
    <property type="component" value="Unassembled WGS sequence"/>
</dbReference>
<dbReference type="EMBL" id="JACHKY010000002">
    <property type="protein sequence ID" value="MBB4797993.1"/>
    <property type="molecule type" value="Genomic_DNA"/>
</dbReference>
<reference evidence="2 3" key="1">
    <citation type="submission" date="2020-08" db="EMBL/GenBank/DDBJ databases">
        <title>Functional genomics of gut bacteria from endangered species of beetles.</title>
        <authorList>
            <person name="Carlos-Shanley C."/>
        </authorList>
    </citation>
    <scope>NUCLEOTIDE SEQUENCE [LARGE SCALE GENOMIC DNA]</scope>
    <source>
        <strain evidence="2 3">S00123</strain>
    </source>
</reference>
<evidence type="ECO:0000313" key="2">
    <source>
        <dbReference type="EMBL" id="MBB4797993.1"/>
    </source>
</evidence>
<dbReference type="AlphaFoldDB" id="A0A7W7IP80"/>
<dbReference type="GO" id="GO:0003677">
    <property type="term" value="F:DNA binding"/>
    <property type="evidence" value="ECO:0007669"/>
    <property type="project" value="UniProtKB-KW"/>
</dbReference>
<proteinExistence type="predicted"/>
<accession>A0A7W7IP80</accession>
<feature type="region of interest" description="Disordered" evidence="1">
    <location>
        <begin position="58"/>
        <end position="94"/>
    </location>
</feature>
<protein>
    <submittedName>
        <fullName evidence="2">Putative DNA-binding protein (UPF0251 family)</fullName>
    </submittedName>
</protein>